<dbReference type="KEGG" id="tet:TTHERM_00062660"/>
<reference evidence="2" key="1">
    <citation type="journal article" date="2006" name="PLoS Biol.">
        <title>Macronuclear genome sequence of the ciliate Tetrahymena thermophila, a model eukaryote.</title>
        <authorList>
            <person name="Eisen J.A."/>
            <person name="Coyne R.S."/>
            <person name="Wu M."/>
            <person name="Wu D."/>
            <person name="Thiagarajan M."/>
            <person name="Wortman J.R."/>
            <person name="Badger J.H."/>
            <person name="Ren Q."/>
            <person name="Amedeo P."/>
            <person name="Jones K.M."/>
            <person name="Tallon L.J."/>
            <person name="Delcher A.L."/>
            <person name="Salzberg S.L."/>
            <person name="Silva J.C."/>
            <person name="Haas B.J."/>
            <person name="Majoros W.H."/>
            <person name="Farzad M."/>
            <person name="Carlton J.M."/>
            <person name="Smith R.K. Jr."/>
            <person name="Garg J."/>
            <person name="Pearlman R.E."/>
            <person name="Karrer K.M."/>
            <person name="Sun L."/>
            <person name="Manning G."/>
            <person name="Elde N.C."/>
            <person name="Turkewitz A.P."/>
            <person name="Asai D.J."/>
            <person name="Wilkes D.E."/>
            <person name="Wang Y."/>
            <person name="Cai H."/>
            <person name="Collins K."/>
            <person name="Stewart B.A."/>
            <person name="Lee S.R."/>
            <person name="Wilamowska K."/>
            <person name="Weinberg Z."/>
            <person name="Ruzzo W.L."/>
            <person name="Wloga D."/>
            <person name="Gaertig J."/>
            <person name="Frankel J."/>
            <person name="Tsao C.-C."/>
            <person name="Gorovsky M.A."/>
            <person name="Keeling P.J."/>
            <person name="Waller R.F."/>
            <person name="Patron N.J."/>
            <person name="Cherry J.M."/>
            <person name="Stover N.A."/>
            <person name="Krieger C.J."/>
            <person name="del Toro C."/>
            <person name="Ryder H.F."/>
            <person name="Williamson S.C."/>
            <person name="Barbeau R.A."/>
            <person name="Hamilton E.P."/>
            <person name="Orias E."/>
        </authorList>
    </citation>
    <scope>NUCLEOTIDE SEQUENCE [LARGE SCALE GENOMIC DNA]</scope>
    <source>
        <strain evidence="2">SB210</strain>
    </source>
</reference>
<dbReference type="Proteomes" id="UP000009168">
    <property type="component" value="Unassembled WGS sequence"/>
</dbReference>
<proteinExistence type="predicted"/>
<evidence type="ECO:0000313" key="2">
    <source>
        <dbReference type="Proteomes" id="UP000009168"/>
    </source>
</evidence>
<sequence>MIKTLGYDNLELEKIYKQFFVVRQQREQINQKLEQLGNLEKNLHKKWHLNKRNNEFDTYFNSDYCSVFVSLTNKLGQIKQVSTNFEKIVPVLNNKEIVGKNISVMQPSLISEVHDKILIKYLNKSVTQQTQSNFDLILGVDNQGFAVAYQIKVQTYLKGDQDFGICALIRQIPNSNQYILLLQNQNFEVLTLSQSLYLDLFQQYISYSHIKEVYLSKIIPAFPLIFLNCQLNPENSKFQTLIILPRNKQQYQYIQNITIKEENVFDILDYEFCRVQGELVCIRNEFISVIQCIISEVKKINKKNEVIEEIANLQKYLQQNQDIKKQYKKNKFKYKENQLLECLLQNYSKKYKESRYQDSFVENDQDTKTFAIQYQEYSQRLDQEKQLFTTESNTQNTPRALLNFNTSAINNQLEDYIQEENTKEISQILSPISTGRSGTDQRIIKNNYELESNQLRQIKQSQQNIDTSVQRFSRNSNYGLKRNTFTISSDQLEKQSSNLNDKQKDKSFSVFFHQQQSQLQSSNQEESQNKKSNIRSNSSVVLDISEAFKNTEIQKTGSIASQKSTNSNNMGEQKSNKILIENQKVPDFYNSQKYFLNKLKLKPL</sequence>
<protein>
    <submittedName>
        <fullName evidence="1">Uncharacterized protein</fullName>
    </submittedName>
</protein>
<dbReference type="AlphaFoldDB" id="I7LTX2"/>
<name>I7LTX2_TETTS</name>
<evidence type="ECO:0000313" key="1">
    <source>
        <dbReference type="EMBL" id="EAR87456.2"/>
    </source>
</evidence>
<dbReference type="RefSeq" id="XP_001007701.2">
    <property type="nucleotide sequence ID" value="XM_001007701.2"/>
</dbReference>
<organism evidence="1 2">
    <name type="scientific">Tetrahymena thermophila (strain SB210)</name>
    <dbReference type="NCBI Taxonomy" id="312017"/>
    <lineage>
        <taxon>Eukaryota</taxon>
        <taxon>Sar</taxon>
        <taxon>Alveolata</taxon>
        <taxon>Ciliophora</taxon>
        <taxon>Intramacronucleata</taxon>
        <taxon>Oligohymenophorea</taxon>
        <taxon>Hymenostomatida</taxon>
        <taxon>Tetrahymenina</taxon>
        <taxon>Tetrahymenidae</taxon>
        <taxon>Tetrahymena</taxon>
    </lineage>
</organism>
<dbReference type="EMBL" id="GG662853">
    <property type="protein sequence ID" value="EAR87456.2"/>
    <property type="molecule type" value="Genomic_DNA"/>
</dbReference>
<dbReference type="InParanoid" id="I7LTX2"/>
<dbReference type="GeneID" id="7841859"/>
<gene>
    <name evidence="1" type="ORF">TTHERM_00062660</name>
</gene>
<keyword evidence="2" id="KW-1185">Reference proteome</keyword>
<accession>I7LTX2</accession>